<evidence type="ECO:0000256" key="1">
    <source>
        <dbReference type="SAM" id="Phobius"/>
    </source>
</evidence>
<keyword evidence="1" id="KW-1133">Transmembrane helix</keyword>
<protein>
    <recommendedName>
        <fullName evidence="4">DUF4149 domain-containing protein</fullName>
    </recommendedName>
</protein>
<name>A0ABU7RIZ8_9BACT</name>
<sequence length="99" mass="10909">MGNFVIGLALVVLTPWRLFKHCWVMSNFLITIALILFAMFLNAHRILANMELRATQGIPALKSPTFMGSPNTLKVGVIDLAAGFLFLISIAVHKPGMKK</sequence>
<keyword evidence="1" id="KW-0472">Membrane</keyword>
<accession>A0ABU7RIZ8</accession>
<evidence type="ECO:0008006" key="4">
    <source>
        <dbReference type="Google" id="ProtNLM"/>
    </source>
</evidence>
<dbReference type="EMBL" id="JAZGLY010000007">
    <property type="protein sequence ID" value="MEE6187976.1"/>
    <property type="molecule type" value="Genomic_DNA"/>
</dbReference>
<dbReference type="RefSeq" id="WP_330975381.1">
    <property type="nucleotide sequence ID" value="NZ_JAZGLY010000007.1"/>
</dbReference>
<evidence type="ECO:0000313" key="2">
    <source>
        <dbReference type="EMBL" id="MEE6187976.1"/>
    </source>
</evidence>
<gene>
    <name evidence="2" type="ORF">V2H41_11895</name>
</gene>
<comment type="caution">
    <text evidence="2">The sequence shown here is derived from an EMBL/GenBank/DDBJ whole genome shotgun (WGS) entry which is preliminary data.</text>
</comment>
<keyword evidence="1" id="KW-0812">Transmembrane</keyword>
<evidence type="ECO:0000313" key="3">
    <source>
        <dbReference type="Proteomes" id="UP001357452"/>
    </source>
</evidence>
<reference evidence="2 3" key="1">
    <citation type="submission" date="2024-01" db="EMBL/GenBank/DDBJ databases">
        <title>Niabella digestum sp. nov., isolated from waste digestion system.</title>
        <authorList>
            <person name="Zhang L."/>
        </authorList>
    </citation>
    <scope>NUCLEOTIDE SEQUENCE [LARGE SCALE GENOMIC DNA]</scope>
    <source>
        <strain evidence="2 3">A18</strain>
    </source>
</reference>
<feature type="transmembrane region" description="Helical" evidence="1">
    <location>
        <begin position="72"/>
        <end position="92"/>
    </location>
</feature>
<keyword evidence="3" id="KW-1185">Reference proteome</keyword>
<organism evidence="2 3">
    <name type="scientific">Niabella digestorum</name>
    <dbReference type="NCBI Taxonomy" id="3117701"/>
    <lineage>
        <taxon>Bacteria</taxon>
        <taxon>Pseudomonadati</taxon>
        <taxon>Bacteroidota</taxon>
        <taxon>Chitinophagia</taxon>
        <taxon>Chitinophagales</taxon>
        <taxon>Chitinophagaceae</taxon>
        <taxon>Niabella</taxon>
    </lineage>
</organism>
<proteinExistence type="predicted"/>
<feature type="transmembrane region" description="Helical" evidence="1">
    <location>
        <begin position="23"/>
        <end position="43"/>
    </location>
</feature>
<dbReference type="Proteomes" id="UP001357452">
    <property type="component" value="Unassembled WGS sequence"/>
</dbReference>